<dbReference type="AlphaFoldDB" id="A0ABD1WBF1"/>
<reference evidence="3" key="2">
    <citation type="submission" date="2024-07" db="EMBL/GenBank/DDBJ databases">
        <title>Two chromosome-level genome assemblies of Korean endemic species Abeliophyllum distichum and Forsythia ovata (Oleaceae).</title>
        <authorList>
            <person name="Jang H."/>
        </authorList>
    </citation>
    <scope>NUCLEOTIDE SEQUENCE [LARGE SCALE GENOMIC DNA]</scope>
</reference>
<gene>
    <name evidence="1" type="ORF">Fot_16144</name>
    <name evidence="2" type="ORF">Fot_16227</name>
</gene>
<proteinExistence type="predicted"/>
<comment type="caution">
    <text evidence="2">The sequence shown here is derived from an EMBL/GenBank/DDBJ whole genome shotgun (WGS) entry which is preliminary data.</text>
</comment>
<evidence type="ECO:0000313" key="3">
    <source>
        <dbReference type="Proteomes" id="UP001604277"/>
    </source>
</evidence>
<name>A0ABD1WBF1_9LAMI</name>
<accession>A0ABD1WBF1</accession>
<evidence type="ECO:0000313" key="1">
    <source>
        <dbReference type="EMBL" id="KAL2546911.1"/>
    </source>
</evidence>
<evidence type="ECO:0000313" key="2">
    <source>
        <dbReference type="EMBL" id="KAL2546994.1"/>
    </source>
</evidence>
<organism evidence="2 3">
    <name type="scientific">Forsythia ovata</name>
    <dbReference type="NCBI Taxonomy" id="205694"/>
    <lineage>
        <taxon>Eukaryota</taxon>
        <taxon>Viridiplantae</taxon>
        <taxon>Streptophyta</taxon>
        <taxon>Embryophyta</taxon>
        <taxon>Tracheophyta</taxon>
        <taxon>Spermatophyta</taxon>
        <taxon>Magnoliopsida</taxon>
        <taxon>eudicotyledons</taxon>
        <taxon>Gunneridae</taxon>
        <taxon>Pentapetalae</taxon>
        <taxon>asterids</taxon>
        <taxon>lamiids</taxon>
        <taxon>Lamiales</taxon>
        <taxon>Oleaceae</taxon>
        <taxon>Forsythieae</taxon>
        <taxon>Forsythia</taxon>
    </lineage>
</organism>
<dbReference type="EMBL" id="JBFOLJ010000004">
    <property type="protein sequence ID" value="KAL2546994.1"/>
    <property type="molecule type" value="Genomic_DNA"/>
</dbReference>
<protein>
    <submittedName>
        <fullName evidence="2">Uncharacterized protein</fullName>
    </submittedName>
</protein>
<keyword evidence="3" id="KW-1185">Reference proteome</keyword>
<dbReference type="Proteomes" id="UP001604277">
    <property type="component" value="Unassembled WGS sequence"/>
</dbReference>
<sequence>MTAPLFFFSHVNLQQSYRVHFQKIDQHKKGYTSFLWEFLEVKDSSNIYDAQNHTPTPRGDKQAYGLALPFDLSHNRPLSSTLSMPDTIQIPSSQRAWEVRFHLHGQENHLSFVSSA</sequence>
<dbReference type="EMBL" id="JBFOLJ010000004">
    <property type="protein sequence ID" value="KAL2546911.1"/>
    <property type="molecule type" value="Genomic_DNA"/>
</dbReference>
<reference evidence="2" key="1">
    <citation type="submission" date="2024-07" db="EMBL/GenBank/DDBJ databases">
        <title>Two chromosome-level genome assemblies of Korean endemic species Abeliophyllum distichum and Forsythia ovata (Oleaceae).</title>
        <authorList>
            <person name="Mun J.H."/>
        </authorList>
    </citation>
    <scope>NUCLEOTIDE SEQUENCE</scope>
    <source>
        <strain evidence="2">KNKB202402200001</strain>
        <tissue evidence="2">Leaf</tissue>
    </source>
</reference>